<organism evidence="2 3">
    <name type="scientific">Nocardioides daedukensis</name>
    <dbReference type="NCBI Taxonomy" id="634462"/>
    <lineage>
        <taxon>Bacteria</taxon>
        <taxon>Bacillati</taxon>
        <taxon>Actinomycetota</taxon>
        <taxon>Actinomycetes</taxon>
        <taxon>Propionibacteriales</taxon>
        <taxon>Nocardioidaceae</taxon>
        <taxon>Nocardioides</taxon>
    </lineage>
</organism>
<proteinExistence type="predicted"/>
<feature type="transmembrane region" description="Helical" evidence="1">
    <location>
        <begin position="274"/>
        <end position="295"/>
    </location>
</feature>
<evidence type="ECO:0008006" key="4">
    <source>
        <dbReference type="Google" id="ProtNLM"/>
    </source>
</evidence>
<feature type="transmembrane region" description="Helical" evidence="1">
    <location>
        <begin position="87"/>
        <end position="105"/>
    </location>
</feature>
<dbReference type="EMBL" id="JACCAA010000001">
    <property type="protein sequence ID" value="NYG60139.1"/>
    <property type="molecule type" value="Genomic_DNA"/>
</dbReference>
<name>A0A7Y9S351_9ACTN</name>
<dbReference type="Proteomes" id="UP000540656">
    <property type="component" value="Unassembled WGS sequence"/>
</dbReference>
<feature type="transmembrane region" description="Helical" evidence="1">
    <location>
        <begin position="12"/>
        <end position="33"/>
    </location>
</feature>
<evidence type="ECO:0000313" key="2">
    <source>
        <dbReference type="EMBL" id="NYG60139.1"/>
    </source>
</evidence>
<reference evidence="2 3" key="1">
    <citation type="submission" date="2020-07" db="EMBL/GenBank/DDBJ databases">
        <title>Sequencing the genomes of 1000 actinobacteria strains.</title>
        <authorList>
            <person name="Klenk H.-P."/>
        </authorList>
    </citation>
    <scope>NUCLEOTIDE SEQUENCE [LARGE SCALE GENOMIC DNA]</scope>
    <source>
        <strain evidence="2 3">DSM 23819</strain>
    </source>
</reference>
<comment type="caution">
    <text evidence="2">The sequence shown here is derived from an EMBL/GenBank/DDBJ whole genome shotgun (WGS) entry which is preliminary data.</text>
</comment>
<feature type="transmembrane region" description="Helical" evidence="1">
    <location>
        <begin position="117"/>
        <end position="136"/>
    </location>
</feature>
<sequence length="518" mass="56558">MTGRVQRVRARIAAMGTTRFVLVCAVAAVLLHFPGLLWPLRPDEAGFTLVGRHWDPEPESLYGPYWVDRPPPLILIYRLSDLVGGPYFLRIVAAVGCAALVAMAARCGHLLGGARAARWAAVTATALTSTTLIDPVSAKGEVLGIPFVMASIWLAMEALRVLERSRWSATALAFVAGMLGAMAMGLKQNMVTGLAFGGFLLLTSAIRREITWPSFGRLASAALLGAAIPFAVVIGWCLAVGVELDVLWYSVYGFRSDAIGVISDQVLGRSKWRALILGLYFLLTGMALIVAWLAINARSAWQRHPSVTVATLAIIVIDLTSMILGGSFWRPYLHLLTPGVVLATALLAGSGGRTLAWTRRLTAYAVASAAVALVVWCTQNQFAGTSPEAELTGEAIGASSRPSDTIVIHGGRSDIVMASGLTSPYTYLWSLPMRTLDPDRAEMVALLRSDDRPTWFVEWVDRDHWSTEGLHDFNAALEIFYEQRGVGCHDEPIYLRRDVERPALEFECGTNWRYWSRR</sequence>
<feature type="transmembrane region" description="Helical" evidence="1">
    <location>
        <begin position="332"/>
        <end position="349"/>
    </location>
</feature>
<dbReference type="AlphaFoldDB" id="A0A7Y9S351"/>
<gene>
    <name evidence="2" type="ORF">BJ980_003062</name>
</gene>
<accession>A0A7Y9S351</accession>
<dbReference type="RefSeq" id="WP_179503106.1">
    <property type="nucleotide sequence ID" value="NZ_JACCAA010000001.1"/>
</dbReference>
<feature type="transmembrane region" description="Helical" evidence="1">
    <location>
        <begin position="166"/>
        <end position="184"/>
    </location>
</feature>
<feature type="transmembrane region" description="Helical" evidence="1">
    <location>
        <begin position="218"/>
        <end position="242"/>
    </location>
</feature>
<protein>
    <recommendedName>
        <fullName evidence="4">Glycosyltransferase RgtA/B/C/D-like domain-containing protein</fullName>
    </recommendedName>
</protein>
<evidence type="ECO:0000256" key="1">
    <source>
        <dbReference type="SAM" id="Phobius"/>
    </source>
</evidence>
<keyword evidence="3" id="KW-1185">Reference proteome</keyword>
<evidence type="ECO:0000313" key="3">
    <source>
        <dbReference type="Proteomes" id="UP000540656"/>
    </source>
</evidence>
<feature type="transmembrane region" description="Helical" evidence="1">
    <location>
        <begin position="307"/>
        <end position="326"/>
    </location>
</feature>
<keyword evidence="1" id="KW-0472">Membrane</keyword>
<keyword evidence="1" id="KW-0812">Transmembrane</keyword>
<feature type="transmembrane region" description="Helical" evidence="1">
    <location>
        <begin position="190"/>
        <end position="206"/>
    </location>
</feature>
<feature type="transmembrane region" description="Helical" evidence="1">
    <location>
        <begin position="142"/>
        <end position="159"/>
    </location>
</feature>
<keyword evidence="1" id="KW-1133">Transmembrane helix</keyword>